<dbReference type="RefSeq" id="WP_047371662.1">
    <property type="nucleotide sequence ID" value="NZ_CABMNU010000005.1"/>
</dbReference>
<organism evidence="5 6">
    <name type="scientific">Kluyvera intermedia</name>
    <name type="common">Enterobacter intermedius</name>
    <dbReference type="NCBI Taxonomy" id="61648"/>
    <lineage>
        <taxon>Bacteria</taxon>
        <taxon>Pseudomonadati</taxon>
        <taxon>Pseudomonadota</taxon>
        <taxon>Gammaproteobacteria</taxon>
        <taxon>Enterobacterales</taxon>
        <taxon>Enterobacteriaceae</taxon>
        <taxon>Kluyvera</taxon>
    </lineage>
</organism>
<dbReference type="SUPFAM" id="SSF51621">
    <property type="entry name" value="Phosphoenolpyruvate/pyruvate domain"/>
    <property type="match status" value="1"/>
</dbReference>
<feature type="domain" description="HpcH/HpaI aldolase/citrate lyase" evidence="4">
    <location>
        <begin position="18"/>
        <end position="242"/>
    </location>
</feature>
<dbReference type="InterPro" id="IPR015813">
    <property type="entry name" value="Pyrv/PenolPyrv_kinase-like_dom"/>
</dbReference>
<reference evidence="5" key="2">
    <citation type="submission" date="2020-10" db="EMBL/GenBank/DDBJ databases">
        <authorList>
            <consortium name="NCBI Pathogen Detection Project"/>
        </authorList>
    </citation>
    <scope>NUCLEOTIDE SEQUENCE</scope>
    <source>
        <strain evidence="5">CAVp300</strain>
    </source>
</reference>
<keyword evidence="3 5" id="KW-0456">Lyase</keyword>
<gene>
    <name evidence="5" type="ORF">I8531_005006</name>
</gene>
<evidence type="ECO:0000256" key="2">
    <source>
        <dbReference type="ARBA" id="ARBA00022723"/>
    </source>
</evidence>
<name>A0A9P3WGU6_KLUIN</name>
<evidence type="ECO:0000259" key="4">
    <source>
        <dbReference type="Pfam" id="PF03328"/>
    </source>
</evidence>
<evidence type="ECO:0000256" key="3">
    <source>
        <dbReference type="ARBA" id="ARBA00023239"/>
    </source>
</evidence>
<dbReference type="InterPro" id="IPR050251">
    <property type="entry name" value="HpcH-HpaI_aldolase"/>
</dbReference>
<dbReference type="PANTHER" id="PTHR30502">
    <property type="entry name" value="2-KETO-3-DEOXY-L-RHAMNONATE ALDOLASE"/>
    <property type="match status" value="1"/>
</dbReference>
<dbReference type="InterPro" id="IPR005000">
    <property type="entry name" value="Aldolase/citrate-lyase_domain"/>
</dbReference>
<sequence length="254" mass="27481">MELQKNHFKHAIKNNTVQLGLWTQLGSYIAAEILSDCGYDFIGLDAEHGPSEYIEIYTQLQACAAGGPTQPIVRIPNHDISLIKRYLDAGVNTLMVPQVDTVEQAKALVSAVRYPPHGVRGYCGAPRASGFGRIKNYATTCEEEICLIVMPETTLALENIEAMAAIDGVDAFFIGPGDLAASLGYIGQPMHPDVINVIEDTGRRIKAAGKAVGILCTDEAQTRRYIELGFQMIAIGSDQGLLTKGAELLLATFR</sequence>
<comment type="caution">
    <text evidence="5">The sequence shown here is derived from an EMBL/GenBank/DDBJ whole genome shotgun (WGS) entry which is preliminary data.</text>
</comment>
<comment type="similarity">
    <text evidence="1">Belongs to the HpcH/HpaI aldolase family.</text>
</comment>
<dbReference type="Proteomes" id="UP000867740">
    <property type="component" value="Unassembled WGS sequence"/>
</dbReference>
<evidence type="ECO:0000313" key="5">
    <source>
        <dbReference type="EMBL" id="HAT3584618.1"/>
    </source>
</evidence>
<protein>
    <submittedName>
        <fullName evidence="5">HpcH/HpaI aldolase/citrate lyase family protein</fullName>
    </submittedName>
</protein>
<dbReference type="AlphaFoldDB" id="A0A9P3WGU6"/>
<dbReference type="EMBL" id="DACSUM010000064">
    <property type="protein sequence ID" value="HAT3584618.1"/>
    <property type="molecule type" value="Genomic_DNA"/>
</dbReference>
<dbReference type="PANTHER" id="PTHR30502:SF0">
    <property type="entry name" value="PHOSPHOENOLPYRUVATE CARBOXYLASE FAMILY PROTEIN"/>
    <property type="match status" value="1"/>
</dbReference>
<dbReference type="InterPro" id="IPR040442">
    <property type="entry name" value="Pyrv_kinase-like_dom_sf"/>
</dbReference>
<dbReference type="GO" id="GO:0016832">
    <property type="term" value="F:aldehyde-lyase activity"/>
    <property type="evidence" value="ECO:0007669"/>
    <property type="project" value="TreeGrafter"/>
</dbReference>
<reference evidence="5" key="1">
    <citation type="journal article" date="2018" name="Genome Biol.">
        <title>SKESA: strategic k-mer extension for scrupulous assemblies.</title>
        <authorList>
            <person name="Souvorov A."/>
            <person name="Agarwala R."/>
            <person name="Lipman D.J."/>
        </authorList>
    </citation>
    <scope>NUCLEOTIDE SEQUENCE</scope>
    <source>
        <strain evidence="5">CAVp300</strain>
    </source>
</reference>
<accession>A0A9P3WGU6</accession>
<dbReference type="Pfam" id="PF03328">
    <property type="entry name" value="HpcH_HpaI"/>
    <property type="match status" value="1"/>
</dbReference>
<dbReference type="GO" id="GO:0005737">
    <property type="term" value="C:cytoplasm"/>
    <property type="evidence" value="ECO:0007669"/>
    <property type="project" value="TreeGrafter"/>
</dbReference>
<dbReference type="Gene3D" id="3.20.20.60">
    <property type="entry name" value="Phosphoenolpyruvate-binding domains"/>
    <property type="match status" value="1"/>
</dbReference>
<evidence type="ECO:0000313" key="6">
    <source>
        <dbReference type="Proteomes" id="UP000867740"/>
    </source>
</evidence>
<dbReference type="GO" id="GO:0046872">
    <property type="term" value="F:metal ion binding"/>
    <property type="evidence" value="ECO:0007669"/>
    <property type="project" value="UniProtKB-KW"/>
</dbReference>
<keyword evidence="2" id="KW-0479">Metal-binding</keyword>
<proteinExistence type="inferred from homology"/>
<evidence type="ECO:0000256" key="1">
    <source>
        <dbReference type="ARBA" id="ARBA00005568"/>
    </source>
</evidence>